<keyword evidence="2" id="KW-1185">Reference proteome</keyword>
<name>A0ABY8BYL4_9MICO</name>
<dbReference type="InterPro" id="IPR004378">
    <property type="entry name" value="F420H2_quin_Rdtase"/>
</dbReference>
<accession>A0ABY8BYL4</accession>
<dbReference type="RefSeq" id="WP_275277438.1">
    <property type="nucleotide sequence ID" value="NZ_CP119108.1"/>
</dbReference>
<proteinExistence type="predicted"/>
<gene>
    <name evidence="1" type="ORF">PU630_12735</name>
</gene>
<reference evidence="1 2" key="1">
    <citation type="submission" date="2023-03" db="EMBL/GenBank/DDBJ databases">
        <title>Genome sequence of Microbacterium sp. KACC 23027.</title>
        <authorList>
            <person name="Kim S."/>
            <person name="Heo J."/>
            <person name="Kwon S.-W."/>
        </authorList>
    </citation>
    <scope>NUCLEOTIDE SEQUENCE [LARGE SCALE GENOMIC DNA]</scope>
    <source>
        <strain evidence="1 2">KACC 23027</strain>
    </source>
</reference>
<dbReference type="EMBL" id="CP119108">
    <property type="protein sequence ID" value="WEG08100.1"/>
    <property type="molecule type" value="Genomic_DNA"/>
</dbReference>
<dbReference type="Proteomes" id="UP001214553">
    <property type="component" value="Chromosome"/>
</dbReference>
<dbReference type="Gene3D" id="2.30.110.10">
    <property type="entry name" value="Electron Transport, Fmn-binding Protein, Chain A"/>
    <property type="match status" value="1"/>
</dbReference>
<sequence>MTSRFIEPTGADALFNGVVGFFTRLGLPVAGSRVLAVRGRSSGQWRTTPVNPLRVAGERYLVAPRGQTQWVRNLRAAGAGELRKGRRAEAFTATEVADADKVPILRAYLKAWAWEVGRFFEGVDASSPDERLAEIAPGFPVFRIEDAA</sequence>
<protein>
    <submittedName>
        <fullName evidence="1">Nitroreductase family deazaflavin-dependent oxidoreductase</fullName>
    </submittedName>
</protein>
<dbReference type="Pfam" id="PF04075">
    <property type="entry name" value="F420H2_quin_red"/>
    <property type="match status" value="1"/>
</dbReference>
<dbReference type="NCBIfam" id="TIGR00026">
    <property type="entry name" value="hi_GC_TIGR00026"/>
    <property type="match status" value="1"/>
</dbReference>
<organism evidence="1 2">
    <name type="scientific">Microbacterium horticulturae</name>
    <dbReference type="NCBI Taxonomy" id="3028316"/>
    <lineage>
        <taxon>Bacteria</taxon>
        <taxon>Bacillati</taxon>
        <taxon>Actinomycetota</taxon>
        <taxon>Actinomycetes</taxon>
        <taxon>Micrococcales</taxon>
        <taxon>Microbacteriaceae</taxon>
        <taxon>Microbacterium</taxon>
    </lineage>
</organism>
<dbReference type="InterPro" id="IPR012349">
    <property type="entry name" value="Split_barrel_FMN-bd"/>
</dbReference>
<evidence type="ECO:0000313" key="1">
    <source>
        <dbReference type="EMBL" id="WEG08100.1"/>
    </source>
</evidence>
<evidence type="ECO:0000313" key="2">
    <source>
        <dbReference type="Proteomes" id="UP001214553"/>
    </source>
</evidence>